<keyword evidence="8" id="KW-1185">Reference proteome</keyword>
<dbReference type="InterPro" id="IPR053930">
    <property type="entry name" value="RapZ-like_N"/>
</dbReference>
<dbReference type="Pfam" id="PF22740">
    <property type="entry name" value="PapZ_C"/>
    <property type="match status" value="1"/>
</dbReference>
<keyword evidence="1 4" id="KW-0547">Nucleotide-binding</keyword>
<reference evidence="7 8" key="1">
    <citation type="submission" date="2018-05" db="EMBL/GenBank/DDBJ databases">
        <title>Leucothrix arctica sp. nov., isolated from Arctic seawater.</title>
        <authorList>
            <person name="Choi A."/>
            <person name="Baek K."/>
        </authorList>
    </citation>
    <scope>NUCLEOTIDE SEQUENCE [LARGE SCALE GENOMIC DNA]</scope>
    <source>
        <strain evidence="7 8">IMCC9719</strain>
    </source>
</reference>
<comment type="caution">
    <text evidence="7">The sequence shown here is derived from an EMBL/GenBank/DDBJ whole genome shotgun (WGS) entry which is preliminary data.</text>
</comment>
<evidence type="ECO:0000256" key="3">
    <source>
        <dbReference type="ARBA" id="ARBA00023134"/>
    </source>
</evidence>
<dbReference type="RefSeq" id="WP_109823478.1">
    <property type="nucleotide sequence ID" value="NZ_QGKL01000031.1"/>
</dbReference>
<feature type="domain" description="RapZ-like N-terminal" evidence="5">
    <location>
        <begin position="1"/>
        <end position="153"/>
    </location>
</feature>
<dbReference type="Pfam" id="PF03668">
    <property type="entry name" value="RapZ-like_N"/>
    <property type="match status" value="1"/>
</dbReference>
<feature type="binding site" evidence="4">
    <location>
        <begin position="57"/>
        <end position="60"/>
    </location>
    <ligand>
        <name>GTP</name>
        <dbReference type="ChEBI" id="CHEBI:37565"/>
    </ligand>
</feature>
<dbReference type="GO" id="GO:0005524">
    <property type="term" value="F:ATP binding"/>
    <property type="evidence" value="ECO:0007669"/>
    <property type="project" value="UniProtKB-UniRule"/>
</dbReference>
<evidence type="ECO:0000313" key="7">
    <source>
        <dbReference type="EMBL" id="PWQ95899.1"/>
    </source>
</evidence>
<dbReference type="HAMAP" id="MF_00636">
    <property type="entry name" value="RapZ_like"/>
    <property type="match status" value="1"/>
</dbReference>
<sequence>MHAVIITGMSGAGKTQALNTLEDQSYYCIDNLPLNMLEELFTNEWVLSKEKVAIGVDVRSGKKLLESLPAIVQRLKDQFRTDLVYLYSSKSIIFKRYNETRRKHPLSDEKTGLGAAIAAEYELLTTVRSIADFQLETSDTDIYQLATLIKQRICVLSKKQLSLSFQSFGFKYGAPRDSDFIYDVRCLPNPYWVPELRIKSGQTEAVSAWLDEQTLVQDMYEDIKNFIERWMPHFIDNQRAYLTLSIGCTGGHHRSVYLIDKLSEYFRQNETVSIITNHREIEAKNKQKTI</sequence>
<name>A0A317CC00_9GAMM</name>
<dbReference type="NCBIfam" id="NF003828">
    <property type="entry name" value="PRK05416.1"/>
    <property type="match status" value="1"/>
</dbReference>
<dbReference type="PIRSF" id="PIRSF005052">
    <property type="entry name" value="P-loopkin"/>
    <property type="match status" value="1"/>
</dbReference>
<dbReference type="InterPro" id="IPR005337">
    <property type="entry name" value="RapZ-like"/>
</dbReference>
<evidence type="ECO:0000256" key="1">
    <source>
        <dbReference type="ARBA" id="ARBA00022741"/>
    </source>
</evidence>
<evidence type="ECO:0000256" key="2">
    <source>
        <dbReference type="ARBA" id="ARBA00022840"/>
    </source>
</evidence>
<proteinExistence type="inferred from homology"/>
<dbReference type="SUPFAM" id="SSF52540">
    <property type="entry name" value="P-loop containing nucleoside triphosphate hydrolases"/>
    <property type="match status" value="1"/>
</dbReference>
<dbReference type="GO" id="GO:0005525">
    <property type="term" value="F:GTP binding"/>
    <property type="evidence" value="ECO:0007669"/>
    <property type="project" value="UniProtKB-UniRule"/>
</dbReference>
<dbReference type="Proteomes" id="UP000245506">
    <property type="component" value="Unassembled WGS sequence"/>
</dbReference>
<feature type="domain" description="RapZ C-terminal" evidence="6">
    <location>
        <begin position="162"/>
        <end position="282"/>
    </location>
</feature>
<accession>A0A317CC00</accession>
<evidence type="ECO:0000259" key="6">
    <source>
        <dbReference type="Pfam" id="PF22740"/>
    </source>
</evidence>
<gene>
    <name evidence="7" type="ORF">DKT75_10990</name>
</gene>
<evidence type="ECO:0000256" key="4">
    <source>
        <dbReference type="HAMAP-Rule" id="MF_00636"/>
    </source>
</evidence>
<feature type="binding site" evidence="4">
    <location>
        <begin position="8"/>
        <end position="15"/>
    </location>
    <ligand>
        <name>ATP</name>
        <dbReference type="ChEBI" id="CHEBI:30616"/>
    </ligand>
</feature>
<evidence type="ECO:0000313" key="8">
    <source>
        <dbReference type="Proteomes" id="UP000245506"/>
    </source>
</evidence>
<dbReference type="EMBL" id="QGKL01000031">
    <property type="protein sequence ID" value="PWQ95899.1"/>
    <property type="molecule type" value="Genomic_DNA"/>
</dbReference>
<dbReference type="InterPro" id="IPR053931">
    <property type="entry name" value="RapZ_C"/>
</dbReference>
<keyword evidence="3 4" id="KW-0342">GTP-binding</keyword>
<dbReference type="AlphaFoldDB" id="A0A317CC00"/>
<dbReference type="OrthoDB" id="9784461at2"/>
<protein>
    <submittedName>
        <fullName evidence="7">RNase adapter RapZ</fullName>
    </submittedName>
</protein>
<keyword evidence="2 4" id="KW-0067">ATP-binding</keyword>
<dbReference type="PANTHER" id="PTHR30448:SF0">
    <property type="entry name" value="RNASE ADAPTER PROTEIN RAPZ"/>
    <property type="match status" value="1"/>
</dbReference>
<evidence type="ECO:0000259" key="5">
    <source>
        <dbReference type="Pfam" id="PF03668"/>
    </source>
</evidence>
<dbReference type="InterPro" id="IPR027417">
    <property type="entry name" value="P-loop_NTPase"/>
</dbReference>
<dbReference type="PANTHER" id="PTHR30448">
    <property type="entry name" value="RNASE ADAPTER PROTEIN RAPZ"/>
    <property type="match status" value="1"/>
</dbReference>
<organism evidence="7 8">
    <name type="scientific">Leucothrix arctica</name>
    <dbReference type="NCBI Taxonomy" id="1481894"/>
    <lineage>
        <taxon>Bacteria</taxon>
        <taxon>Pseudomonadati</taxon>
        <taxon>Pseudomonadota</taxon>
        <taxon>Gammaproteobacteria</taxon>
        <taxon>Thiotrichales</taxon>
        <taxon>Thiotrichaceae</taxon>
        <taxon>Leucothrix</taxon>
    </lineage>
</organism>